<dbReference type="GO" id="GO:0016301">
    <property type="term" value="F:kinase activity"/>
    <property type="evidence" value="ECO:0007669"/>
    <property type="project" value="UniProtKB-KW"/>
</dbReference>
<dbReference type="SUPFAM" id="SSF158472">
    <property type="entry name" value="HAMP domain-like"/>
    <property type="match status" value="1"/>
</dbReference>
<dbReference type="PRINTS" id="PR00344">
    <property type="entry name" value="BCTRLSENSOR"/>
</dbReference>
<organism evidence="20 21">
    <name type="scientific">Paenibacillus eucommiae</name>
    <dbReference type="NCBI Taxonomy" id="1355755"/>
    <lineage>
        <taxon>Bacteria</taxon>
        <taxon>Bacillati</taxon>
        <taxon>Bacillota</taxon>
        <taxon>Bacilli</taxon>
        <taxon>Bacillales</taxon>
        <taxon>Paenibacillaceae</taxon>
        <taxon>Paenibacillus</taxon>
    </lineage>
</organism>
<evidence type="ECO:0000256" key="13">
    <source>
        <dbReference type="ARBA" id="ARBA00023026"/>
    </source>
</evidence>
<evidence type="ECO:0000259" key="18">
    <source>
        <dbReference type="PROSITE" id="PS50109"/>
    </source>
</evidence>
<keyword evidence="13" id="KW-0843">Virulence</keyword>
<keyword evidence="4" id="KW-1003">Cell membrane</keyword>
<feature type="domain" description="HAMP" evidence="19">
    <location>
        <begin position="177"/>
        <end position="229"/>
    </location>
</feature>
<accession>A0ABS4IUA6</accession>
<evidence type="ECO:0000256" key="16">
    <source>
        <dbReference type="ARBA" id="ARBA00040841"/>
    </source>
</evidence>
<evidence type="ECO:0000256" key="1">
    <source>
        <dbReference type="ARBA" id="ARBA00000085"/>
    </source>
</evidence>
<evidence type="ECO:0000256" key="2">
    <source>
        <dbReference type="ARBA" id="ARBA00004651"/>
    </source>
</evidence>
<dbReference type="Gene3D" id="1.10.287.130">
    <property type="match status" value="1"/>
</dbReference>
<dbReference type="Gene3D" id="6.10.340.10">
    <property type="match status" value="1"/>
</dbReference>
<comment type="caution">
    <text evidence="20">The sequence shown here is derived from an EMBL/GenBank/DDBJ whole genome shotgun (WGS) entry which is preliminary data.</text>
</comment>
<keyword evidence="5" id="KW-0597">Phosphoprotein</keyword>
<feature type="domain" description="Histidine kinase" evidence="18">
    <location>
        <begin position="237"/>
        <end position="454"/>
    </location>
</feature>
<evidence type="ECO:0000256" key="14">
    <source>
        <dbReference type="ARBA" id="ARBA00023136"/>
    </source>
</evidence>
<keyword evidence="10" id="KW-0067">ATP-binding</keyword>
<dbReference type="PROSITE" id="PS50109">
    <property type="entry name" value="HIS_KIN"/>
    <property type="match status" value="1"/>
</dbReference>
<evidence type="ECO:0000256" key="5">
    <source>
        <dbReference type="ARBA" id="ARBA00022553"/>
    </source>
</evidence>
<evidence type="ECO:0000256" key="11">
    <source>
        <dbReference type="ARBA" id="ARBA00022989"/>
    </source>
</evidence>
<dbReference type="InterPro" id="IPR004358">
    <property type="entry name" value="Sig_transdc_His_kin-like_C"/>
</dbReference>
<keyword evidence="21" id="KW-1185">Reference proteome</keyword>
<keyword evidence="11 17" id="KW-1133">Transmembrane helix</keyword>
<evidence type="ECO:0000313" key="20">
    <source>
        <dbReference type="EMBL" id="MBP1991093.1"/>
    </source>
</evidence>
<dbReference type="CDD" id="cd00082">
    <property type="entry name" value="HisKA"/>
    <property type="match status" value="1"/>
</dbReference>
<evidence type="ECO:0000256" key="4">
    <source>
        <dbReference type="ARBA" id="ARBA00022475"/>
    </source>
</evidence>
<reference evidence="20 21" key="1">
    <citation type="submission" date="2021-03" db="EMBL/GenBank/DDBJ databases">
        <title>Genomic Encyclopedia of Type Strains, Phase IV (KMG-IV): sequencing the most valuable type-strain genomes for metagenomic binning, comparative biology and taxonomic classification.</title>
        <authorList>
            <person name="Goeker M."/>
        </authorList>
    </citation>
    <scope>NUCLEOTIDE SEQUENCE [LARGE SCALE GENOMIC DNA]</scope>
    <source>
        <strain evidence="20 21">DSM 26048</strain>
    </source>
</reference>
<keyword evidence="6" id="KW-0808">Transferase</keyword>
<keyword evidence="9 20" id="KW-0418">Kinase</keyword>
<evidence type="ECO:0000313" key="21">
    <source>
        <dbReference type="Proteomes" id="UP001519287"/>
    </source>
</evidence>
<evidence type="ECO:0000256" key="8">
    <source>
        <dbReference type="ARBA" id="ARBA00022741"/>
    </source>
</evidence>
<evidence type="ECO:0000256" key="10">
    <source>
        <dbReference type="ARBA" id="ARBA00022840"/>
    </source>
</evidence>
<keyword evidence="12" id="KW-0902">Two-component regulatory system</keyword>
<dbReference type="Pfam" id="PF00672">
    <property type="entry name" value="HAMP"/>
    <property type="match status" value="1"/>
</dbReference>
<dbReference type="InterPro" id="IPR005467">
    <property type="entry name" value="His_kinase_dom"/>
</dbReference>
<dbReference type="RefSeq" id="WP_245375506.1">
    <property type="nucleotide sequence ID" value="NZ_JAGGLB010000007.1"/>
</dbReference>
<evidence type="ECO:0000256" key="6">
    <source>
        <dbReference type="ARBA" id="ARBA00022679"/>
    </source>
</evidence>
<dbReference type="CDD" id="cd00075">
    <property type="entry name" value="HATPase"/>
    <property type="match status" value="1"/>
</dbReference>
<dbReference type="SUPFAM" id="SSF55874">
    <property type="entry name" value="ATPase domain of HSP90 chaperone/DNA topoisomerase II/histidine kinase"/>
    <property type="match status" value="1"/>
</dbReference>
<keyword evidence="8" id="KW-0547">Nucleotide-binding</keyword>
<feature type="transmembrane region" description="Helical" evidence="17">
    <location>
        <begin position="156"/>
        <end position="180"/>
    </location>
</feature>
<dbReference type="EC" id="2.7.13.3" evidence="3"/>
<dbReference type="Proteomes" id="UP001519287">
    <property type="component" value="Unassembled WGS sequence"/>
</dbReference>
<sequence length="457" mass="51244">MIPMIKTLYARIILTFLAVIIFSLLASSLIGLGLFKKKINELGHIEMIAVGEEIVQLYEQTKPEDTDRFIKRMVKLSAYPIHLFDEAGAATFYGLNNNSIVQISQEAIQEVLQGQYYRSSVKEGETFIGIPFQFEGKRHAMFLQYSSENEDLINRMLLIILLLALLMGSLCILIAARYLVNPLKMLKQATKRLAKGDFDVELKMKRKDEMGELAQSFNEMASELKQLELMRQDFVSNVSHEIQTPLTSISGFAKALKYNNLVAEGDRMYYLDIIIAESVRLSRLGDNLLKLASLDSEHHPFEAVTFNLVEQIRQIVVTCEPQLLDRNIHIDLKQPAAFKITADADLLNQIWMNLIGNSIKFTPEGGMIQIGISHTSNEVEVSITDTGIGISPEEIDHIFERFYKADKSRNRSNNGNGLGLAIVKKMVSLHQGSIQAKSTLGQGTTIIVKLPIVPPVG</sequence>
<dbReference type="Pfam" id="PF02518">
    <property type="entry name" value="HATPase_c"/>
    <property type="match status" value="1"/>
</dbReference>
<dbReference type="SUPFAM" id="SSF47384">
    <property type="entry name" value="Homodimeric domain of signal transducing histidine kinase"/>
    <property type="match status" value="1"/>
</dbReference>
<dbReference type="PANTHER" id="PTHR45528:SF11">
    <property type="entry name" value="HISTIDINE KINASE"/>
    <property type="match status" value="1"/>
</dbReference>
<dbReference type="Pfam" id="PF00512">
    <property type="entry name" value="HisKA"/>
    <property type="match status" value="1"/>
</dbReference>
<evidence type="ECO:0000256" key="7">
    <source>
        <dbReference type="ARBA" id="ARBA00022692"/>
    </source>
</evidence>
<keyword evidence="7 17" id="KW-0812">Transmembrane</keyword>
<keyword evidence="14 17" id="KW-0472">Membrane</keyword>
<comment type="subcellular location">
    <subcellularLocation>
        <location evidence="2">Cell membrane</location>
        <topology evidence="2">Multi-pass membrane protein</topology>
    </subcellularLocation>
</comment>
<proteinExistence type="predicted"/>
<evidence type="ECO:0000256" key="3">
    <source>
        <dbReference type="ARBA" id="ARBA00012438"/>
    </source>
</evidence>
<dbReference type="InterPro" id="IPR050398">
    <property type="entry name" value="HssS/ArlS-like"/>
</dbReference>
<evidence type="ECO:0000256" key="17">
    <source>
        <dbReference type="SAM" id="Phobius"/>
    </source>
</evidence>
<dbReference type="SMART" id="SM00388">
    <property type="entry name" value="HisKA"/>
    <property type="match status" value="1"/>
</dbReference>
<dbReference type="SMART" id="SM00304">
    <property type="entry name" value="HAMP"/>
    <property type="match status" value="1"/>
</dbReference>
<dbReference type="InterPro" id="IPR036890">
    <property type="entry name" value="HATPase_C_sf"/>
</dbReference>
<evidence type="ECO:0000256" key="9">
    <source>
        <dbReference type="ARBA" id="ARBA00022777"/>
    </source>
</evidence>
<feature type="transmembrane region" description="Helical" evidence="17">
    <location>
        <begin position="12"/>
        <end position="35"/>
    </location>
</feature>
<dbReference type="PANTHER" id="PTHR45528">
    <property type="entry name" value="SENSOR HISTIDINE KINASE CPXA"/>
    <property type="match status" value="1"/>
</dbReference>
<evidence type="ECO:0000256" key="12">
    <source>
        <dbReference type="ARBA" id="ARBA00023012"/>
    </source>
</evidence>
<name>A0ABS4IUA6_9BACL</name>
<dbReference type="InterPro" id="IPR003661">
    <property type="entry name" value="HisK_dim/P_dom"/>
</dbReference>
<dbReference type="EMBL" id="JAGGLB010000007">
    <property type="protein sequence ID" value="MBP1991093.1"/>
    <property type="molecule type" value="Genomic_DNA"/>
</dbReference>
<evidence type="ECO:0000259" key="19">
    <source>
        <dbReference type="PROSITE" id="PS50885"/>
    </source>
</evidence>
<dbReference type="SMART" id="SM00387">
    <property type="entry name" value="HATPase_c"/>
    <property type="match status" value="1"/>
</dbReference>
<evidence type="ECO:0000256" key="15">
    <source>
        <dbReference type="ARBA" id="ARBA00037219"/>
    </source>
</evidence>
<dbReference type="PROSITE" id="PS50885">
    <property type="entry name" value="HAMP"/>
    <property type="match status" value="1"/>
</dbReference>
<dbReference type="InterPro" id="IPR003660">
    <property type="entry name" value="HAMP_dom"/>
</dbReference>
<dbReference type="CDD" id="cd06225">
    <property type="entry name" value="HAMP"/>
    <property type="match status" value="1"/>
</dbReference>
<dbReference type="InterPro" id="IPR036097">
    <property type="entry name" value="HisK_dim/P_sf"/>
</dbReference>
<dbReference type="Gene3D" id="3.30.565.10">
    <property type="entry name" value="Histidine kinase-like ATPase, C-terminal domain"/>
    <property type="match status" value="1"/>
</dbReference>
<protein>
    <recommendedName>
        <fullName evidence="16">Heme sensor protein HssS</fullName>
        <ecNumber evidence="3">2.7.13.3</ecNumber>
    </recommendedName>
</protein>
<comment type="catalytic activity">
    <reaction evidence="1">
        <text>ATP + protein L-histidine = ADP + protein N-phospho-L-histidine.</text>
        <dbReference type="EC" id="2.7.13.3"/>
    </reaction>
</comment>
<dbReference type="InterPro" id="IPR003594">
    <property type="entry name" value="HATPase_dom"/>
</dbReference>
<gene>
    <name evidence="20" type="ORF">J2Z66_002700</name>
</gene>
<comment type="function">
    <text evidence="15">Member of the two-component regulatory system HssS/HssR involved in intracellular heme homeostasis and tempering of staphylococcal virulence. HssS functions as a heme sensor histidine kinase which is autophosphorylated at a histidine residue and transfers its phosphate group to an aspartate residue of HssR. HssR/HssS activates the expression of hrtAB, an efflux pump, in response to extracellular heme, hemin, hemoglobin or blood.</text>
</comment>